<dbReference type="OrthoDB" id="9996219at2"/>
<proteinExistence type="predicted"/>
<organism evidence="2 3">
    <name type="scientific">Paenibacillus algorifonticola</name>
    <dbReference type="NCBI Taxonomy" id="684063"/>
    <lineage>
        <taxon>Bacteria</taxon>
        <taxon>Bacillati</taxon>
        <taxon>Bacillota</taxon>
        <taxon>Bacilli</taxon>
        <taxon>Bacillales</taxon>
        <taxon>Paenibacillaceae</taxon>
        <taxon>Paenibacillus</taxon>
    </lineage>
</organism>
<evidence type="ECO:0000256" key="1">
    <source>
        <dbReference type="SAM" id="Phobius"/>
    </source>
</evidence>
<accession>A0A1I2H2X8</accession>
<keyword evidence="1" id="KW-0472">Membrane</keyword>
<gene>
    <name evidence="2" type="ORF">SAMN04487969_11976</name>
</gene>
<dbReference type="RefSeq" id="WP_046233671.1">
    <property type="nucleotide sequence ID" value="NZ_FONN01000019.1"/>
</dbReference>
<reference evidence="3" key="1">
    <citation type="submission" date="2016-10" db="EMBL/GenBank/DDBJ databases">
        <authorList>
            <person name="Varghese N."/>
            <person name="Submissions S."/>
        </authorList>
    </citation>
    <scope>NUCLEOTIDE SEQUENCE [LARGE SCALE GENOMIC DNA]</scope>
    <source>
        <strain evidence="3">CGMCC 1.10223</strain>
    </source>
</reference>
<name>A0A1I2H2X8_9BACL</name>
<keyword evidence="3" id="KW-1185">Reference proteome</keyword>
<dbReference type="AlphaFoldDB" id="A0A1I2H2X8"/>
<protein>
    <submittedName>
        <fullName evidence="2">Uncharacterized protein</fullName>
    </submittedName>
</protein>
<keyword evidence="1" id="KW-1133">Transmembrane helix</keyword>
<sequence>MSVKKVTRGKGAKIFAIVMVAFVALFAIIVFSVFEPGQFKKDTAAAQTPKTAQQIYEESGLPKDMVVDDNYKSKYAFKIIKYTPSSRHYSVQQLKGKVTIESADEIVKELYSKEAFSENSGLLGNVVIYDNTAKLTVGQSPGMDDKEQAEYSKREKLIYFGDKTYPFEIAFKKP</sequence>
<evidence type="ECO:0000313" key="2">
    <source>
        <dbReference type="EMBL" id="SFF23156.1"/>
    </source>
</evidence>
<dbReference type="Proteomes" id="UP000183410">
    <property type="component" value="Unassembled WGS sequence"/>
</dbReference>
<dbReference type="EMBL" id="FONN01000019">
    <property type="protein sequence ID" value="SFF23156.1"/>
    <property type="molecule type" value="Genomic_DNA"/>
</dbReference>
<feature type="transmembrane region" description="Helical" evidence="1">
    <location>
        <begin position="12"/>
        <end position="34"/>
    </location>
</feature>
<evidence type="ECO:0000313" key="3">
    <source>
        <dbReference type="Proteomes" id="UP000183410"/>
    </source>
</evidence>
<keyword evidence="1" id="KW-0812">Transmembrane</keyword>